<dbReference type="Proteomes" id="UP001595824">
    <property type="component" value="Unassembled WGS sequence"/>
</dbReference>
<evidence type="ECO:0000313" key="2">
    <source>
        <dbReference type="Proteomes" id="UP001595824"/>
    </source>
</evidence>
<organism evidence="1 2">
    <name type="scientific">Streptomyces andamanensis</name>
    <dbReference type="NCBI Taxonomy" id="1565035"/>
    <lineage>
        <taxon>Bacteria</taxon>
        <taxon>Bacillati</taxon>
        <taxon>Actinomycetota</taxon>
        <taxon>Actinomycetes</taxon>
        <taxon>Kitasatosporales</taxon>
        <taxon>Streptomycetaceae</taxon>
        <taxon>Streptomyces</taxon>
    </lineage>
</organism>
<comment type="caution">
    <text evidence="1">The sequence shown here is derived from an EMBL/GenBank/DDBJ whole genome shotgun (WGS) entry which is preliminary data.</text>
</comment>
<evidence type="ECO:0008006" key="3">
    <source>
        <dbReference type="Google" id="ProtNLM"/>
    </source>
</evidence>
<gene>
    <name evidence="1" type="ORF">ACFPC0_10965</name>
</gene>
<name>A0ABV8TCM1_9ACTN</name>
<accession>A0ABV8TCM1</accession>
<dbReference type="RefSeq" id="WP_381738535.1">
    <property type="nucleotide sequence ID" value="NZ_JBHSDP010000011.1"/>
</dbReference>
<keyword evidence="2" id="KW-1185">Reference proteome</keyword>
<proteinExistence type="predicted"/>
<reference evidence="2" key="1">
    <citation type="journal article" date="2019" name="Int. J. Syst. Evol. Microbiol.">
        <title>The Global Catalogue of Microorganisms (GCM) 10K type strain sequencing project: providing services to taxonomists for standard genome sequencing and annotation.</title>
        <authorList>
            <consortium name="The Broad Institute Genomics Platform"/>
            <consortium name="The Broad Institute Genome Sequencing Center for Infectious Disease"/>
            <person name="Wu L."/>
            <person name="Ma J."/>
        </authorList>
    </citation>
    <scope>NUCLEOTIDE SEQUENCE [LARGE SCALE GENOMIC DNA]</scope>
    <source>
        <strain evidence="2">PCU 347</strain>
    </source>
</reference>
<protein>
    <recommendedName>
        <fullName evidence="3">Phage major capsid protein</fullName>
    </recommendedName>
</protein>
<sequence>MSTPTPGRTWVDSAPPLVPYRYGLFSVTAITDGEGPWQKNGVEYFTDHCAQGGYVQGMCPAPAEGGGTTHDKTVFGGPELAEGSDPFTIYARAQCNAVGFDDPRGMALTRLGLIEEREAERFFSEHVVGADDADYRYPLGEVGPAVSLARALGALEADAALNYAGAPTLHAPRWAQPFMDELRLLQPNKDTGATRLTCLDSPIAFGGGYFDNPFAPTEALTTGTFWLAATGTVRGSRGAAFANETFKTNDNTRMALAERTYAFDADCYRAAVLVSVDGGSA</sequence>
<evidence type="ECO:0000313" key="1">
    <source>
        <dbReference type="EMBL" id="MFC4328347.1"/>
    </source>
</evidence>
<dbReference type="EMBL" id="JBHSDP010000011">
    <property type="protein sequence ID" value="MFC4328347.1"/>
    <property type="molecule type" value="Genomic_DNA"/>
</dbReference>